<dbReference type="InterPro" id="IPR050228">
    <property type="entry name" value="Carboxylesterase_BioH"/>
</dbReference>
<dbReference type="AlphaFoldDB" id="A0A7X4HM51"/>
<proteinExistence type="predicted"/>
<name>A0A7X4HM51_9LACO</name>
<keyword evidence="2" id="KW-0378">Hydrolase</keyword>
<comment type="caution">
    <text evidence="2">The sequence shown here is derived from an EMBL/GenBank/DDBJ whole genome shotgun (WGS) entry which is preliminary data.</text>
</comment>
<dbReference type="Proteomes" id="UP000460132">
    <property type="component" value="Unassembled WGS sequence"/>
</dbReference>
<reference evidence="2 3" key="1">
    <citation type="submission" date="2020-01" db="EMBL/GenBank/DDBJ databases">
        <title>Vaginal microbiome of pregnant Indian women: Insights into the genome of dominants Lactobacillus species.</title>
        <authorList>
            <person name="Das B."/>
            <person name="Mehta O."/>
            <person name="Ghosh T.S."/>
            <person name="Kothidar A."/>
            <person name="Gowtham M.R."/>
            <person name="Mitra R."/>
            <person name="Kshetrapal P."/>
            <person name="Wadhwa N."/>
            <person name="Thiruvengadam R."/>
            <person name="Nair G.B."/>
            <person name="Bhatnagar S."/>
            <person name="Pore S."/>
        </authorList>
    </citation>
    <scope>NUCLEOTIDE SEQUENCE [LARGE SCALE GENOMIC DNA]</scope>
    <source>
        <strain evidence="2 3">Indica2</strain>
    </source>
</reference>
<dbReference type="InterPro" id="IPR029058">
    <property type="entry name" value="AB_hydrolase_fold"/>
</dbReference>
<feature type="domain" description="AB hydrolase-1" evidence="1">
    <location>
        <begin position="20"/>
        <end position="136"/>
    </location>
</feature>
<dbReference type="GO" id="GO:0016787">
    <property type="term" value="F:hydrolase activity"/>
    <property type="evidence" value="ECO:0007669"/>
    <property type="project" value="UniProtKB-KW"/>
</dbReference>
<dbReference type="PANTHER" id="PTHR43194:SF2">
    <property type="entry name" value="PEROXISOMAL MEMBRANE PROTEIN LPX1"/>
    <property type="match status" value="1"/>
</dbReference>
<organism evidence="2 3">
    <name type="scientific">Lactobacillus crispatus</name>
    <dbReference type="NCBI Taxonomy" id="47770"/>
    <lineage>
        <taxon>Bacteria</taxon>
        <taxon>Bacillati</taxon>
        <taxon>Bacillota</taxon>
        <taxon>Bacilli</taxon>
        <taxon>Lactobacillales</taxon>
        <taxon>Lactobacillaceae</taxon>
        <taxon>Lactobacillus</taxon>
    </lineage>
</organism>
<dbReference type="SUPFAM" id="SSF53474">
    <property type="entry name" value="alpha/beta-Hydrolases"/>
    <property type="match status" value="1"/>
</dbReference>
<evidence type="ECO:0000313" key="2">
    <source>
        <dbReference type="EMBL" id="MYN53237.1"/>
    </source>
</evidence>
<sequence length="265" mass="30429">MNFLTNDGIKINYHVKGNGKPLIFVTGFGGHQEIWKLQVDYFSELGYQVITYDHRNFGRSERTKKGHTLNRLTYDLIELVEHLGIKKAAFIGHSMGGSVLYNLIRLKPSIVQLAVIIDQTPFMINTTDWKYGFMNYTVDNYIEEAKKVPNVHETLHGLDNRVMPGLIEAKVAHPFSRTDNFDLLCEHATKDWRKVVQNASMPIFAVAAIKSPYYNSDFTTWMTRQNNNVKATLVANSGHDIMAEVPDHFNKILYKFLLENHYSSK</sequence>
<gene>
    <name evidence="2" type="ORF">GTK63_02665</name>
</gene>
<dbReference type="RefSeq" id="WP_023488217.1">
    <property type="nucleotide sequence ID" value="NZ_CABMHY010000011.1"/>
</dbReference>
<evidence type="ECO:0000313" key="3">
    <source>
        <dbReference type="Proteomes" id="UP000460132"/>
    </source>
</evidence>
<dbReference type="InterPro" id="IPR000073">
    <property type="entry name" value="AB_hydrolase_1"/>
</dbReference>
<dbReference type="Pfam" id="PF00561">
    <property type="entry name" value="Abhydrolase_1"/>
    <property type="match status" value="1"/>
</dbReference>
<evidence type="ECO:0000259" key="1">
    <source>
        <dbReference type="Pfam" id="PF00561"/>
    </source>
</evidence>
<dbReference type="PANTHER" id="PTHR43194">
    <property type="entry name" value="HYDROLASE ALPHA/BETA FOLD FAMILY"/>
    <property type="match status" value="1"/>
</dbReference>
<dbReference type="Gene3D" id="3.40.50.1820">
    <property type="entry name" value="alpha/beta hydrolase"/>
    <property type="match status" value="1"/>
</dbReference>
<dbReference type="EMBL" id="WWFF01000003">
    <property type="protein sequence ID" value="MYN53237.1"/>
    <property type="molecule type" value="Genomic_DNA"/>
</dbReference>
<accession>A0A7X4HM51</accession>
<protein>
    <submittedName>
        <fullName evidence="2">Alpha/beta fold hydrolase</fullName>
    </submittedName>
</protein>